<proteinExistence type="predicted"/>
<dbReference type="GO" id="GO:0005524">
    <property type="term" value="F:ATP binding"/>
    <property type="evidence" value="ECO:0007669"/>
    <property type="project" value="InterPro"/>
</dbReference>
<dbReference type="SMART" id="SM00490">
    <property type="entry name" value="HELICc"/>
    <property type="match status" value="1"/>
</dbReference>
<dbReference type="Gene3D" id="3.40.50.10810">
    <property type="entry name" value="Tandem AAA-ATPase domain"/>
    <property type="match status" value="1"/>
</dbReference>
<dbReference type="GO" id="GO:0016787">
    <property type="term" value="F:hydrolase activity"/>
    <property type="evidence" value="ECO:0007669"/>
    <property type="project" value="UniProtKB-KW"/>
</dbReference>
<dbReference type="GeneID" id="20077770"/>
<dbReference type="Pfam" id="PF00176">
    <property type="entry name" value="SNF2-rel_dom"/>
    <property type="match status" value="1"/>
</dbReference>
<reference evidence="5" key="1">
    <citation type="submission" date="2013-12" db="EMBL/GenBank/DDBJ databases">
        <title>The Genome Sequence of Aphanomyces invadans NJM9701.</title>
        <authorList>
            <consortium name="The Broad Institute Genomics Platform"/>
            <person name="Russ C."/>
            <person name="Tyler B."/>
            <person name="van West P."/>
            <person name="Dieguez-Uribeondo J."/>
            <person name="Young S.K."/>
            <person name="Zeng Q."/>
            <person name="Gargeya S."/>
            <person name="Fitzgerald M."/>
            <person name="Abouelleil A."/>
            <person name="Alvarado L."/>
            <person name="Chapman S.B."/>
            <person name="Gainer-Dewar J."/>
            <person name="Goldberg J."/>
            <person name="Griggs A."/>
            <person name="Gujja S."/>
            <person name="Hansen M."/>
            <person name="Howarth C."/>
            <person name="Imamovic A."/>
            <person name="Ireland A."/>
            <person name="Larimer J."/>
            <person name="McCowan C."/>
            <person name="Murphy C."/>
            <person name="Pearson M."/>
            <person name="Poon T.W."/>
            <person name="Priest M."/>
            <person name="Roberts A."/>
            <person name="Saif S."/>
            <person name="Shea T."/>
            <person name="Sykes S."/>
            <person name="Wortman J."/>
            <person name="Nusbaum C."/>
            <person name="Birren B."/>
        </authorList>
    </citation>
    <scope>NUCLEOTIDE SEQUENCE [LARGE SCALE GENOMIC DNA]</scope>
    <source>
        <strain evidence="5">NJM9701</strain>
    </source>
</reference>
<evidence type="ECO:0000256" key="2">
    <source>
        <dbReference type="SAM" id="MobiDB-lite"/>
    </source>
</evidence>
<dbReference type="OrthoDB" id="448448at2759"/>
<feature type="region of interest" description="Disordered" evidence="2">
    <location>
        <begin position="153"/>
        <end position="180"/>
    </location>
</feature>
<sequence length="954" mass="106794">MSLAIKELMGNKVVPLQNAEYPVCGGRAVVRRLPDDKISLRCRGQSSIIVTRKSATGNAQQKVIKPGMTTELLLMDVFFANGTLVKYQVIDVLASTSTLASSATVKPLVDPPKALVTTSKNVLAPVLKVDPPKPQYRVVQAVGKIESIDLAEDDVTSSDGGGSKGLNTTNKTVNLLDDSSDEDIAPRKRLKSGRSNIVVLDDEPQSSQGGVESIDEEDDVYLLKETSVRTKPNPYAWMNQFNRENTSVQSNGWITTKKSVNATNDDWMEQKMRPKKKATQSKAAIARNERANRQVPVFEQDDDDDDDDDSDDGDSYDKRSNTKRSKQDEVAGMLQSCEAISSTLRLSIAKWGQSNTDEEVALTAIKDDERMLTQKDIPGLNPSLVLQPYQVVGINWLYLLYQHKVSAVLADEMGLGKTVQTIAFLAMVCSQMKQPHLVIVPSSVLSNWKREIERFAPTLRVRTFHGSIDERNLIMDELQPGTFDILLTTYTYFERDSASEDRKFLRSFSYGYLVLDEGHTIKNSNTSRFKRISALKTRNRLVLSGTPIQNNLSELLALLSFLMPTIFNHGSDELLEFFGGEEKTSCSKIRRILAPFILRRLKKLVLAQMVPKTEVVQNVKMNAHQLAVYNKVIETTLLRKEAKKGVSSASDSTTQRTKPSREMKLLMGRAPSTIVPGKGKNDPTSDSNVFTLLRKAANHPVLLRQHYESPTVMEVFARHLYRNGEFGTECSLDMVKNEIEGYSDFELHQLCLEYAHIPEMLALQLPSDKLLDSGKFDLLRELLPKLKAEKHRVLIFSQWTKMLDLLETFLIHTNHRYTRLDGSTDIESRQSLIDEYNDDPNIFCFLLSTRAGGMGINLTAADTVILHDLDFNPTIDAQAMDRCHRIGQTKPVTVYKLVTEESVDKSIFDIACRKTQLNETVLGNLGKKSRDTQTADIQAILTSVLSSYQPTPAV</sequence>
<evidence type="ECO:0000256" key="1">
    <source>
        <dbReference type="ARBA" id="ARBA00022801"/>
    </source>
</evidence>
<dbReference type="InterPro" id="IPR027417">
    <property type="entry name" value="P-loop_NTPase"/>
</dbReference>
<evidence type="ECO:0000313" key="5">
    <source>
        <dbReference type="EMBL" id="ETW10408.1"/>
    </source>
</evidence>
<feature type="region of interest" description="Disordered" evidence="2">
    <location>
        <begin position="195"/>
        <end position="217"/>
    </location>
</feature>
<dbReference type="SUPFAM" id="SSF52540">
    <property type="entry name" value="P-loop containing nucleoside triphosphate hydrolases"/>
    <property type="match status" value="2"/>
</dbReference>
<feature type="compositionally biased region" description="Acidic residues" evidence="2">
    <location>
        <begin position="299"/>
        <end position="314"/>
    </location>
</feature>
<dbReference type="InterPro" id="IPR001650">
    <property type="entry name" value="Helicase_C-like"/>
</dbReference>
<evidence type="ECO:0000259" key="4">
    <source>
        <dbReference type="PROSITE" id="PS51194"/>
    </source>
</evidence>
<feature type="region of interest" description="Disordered" evidence="2">
    <location>
        <begin position="264"/>
        <end position="330"/>
    </location>
</feature>
<name>A0A024UXM7_9STRA</name>
<dbReference type="EMBL" id="KI913952">
    <property type="protein sequence ID" value="ETW10408.1"/>
    <property type="molecule type" value="Genomic_DNA"/>
</dbReference>
<evidence type="ECO:0000259" key="3">
    <source>
        <dbReference type="PROSITE" id="PS51192"/>
    </source>
</evidence>
<organism evidence="5">
    <name type="scientific">Aphanomyces invadans</name>
    <dbReference type="NCBI Taxonomy" id="157072"/>
    <lineage>
        <taxon>Eukaryota</taxon>
        <taxon>Sar</taxon>
        <taxon>Stramenopiles</taxon>
        <taxon>Oomycota</taxon>
        <taxon>Saprolegniomycetes</taxon>
        <taxon>Saprolegniales</taxon>
        <taxon>Verrucalvaceae</taxon>
        <taxon>Aphanomyces</taxon>
    </lineage>
</organism>
<dbReference type="InterPro" id="IPR014001">
    <property type="entry name" value="Helicase_ATP-bd"/>
</dbReference>
<dbReference type="PANTHER" id="PTHR10799">
    <property type="entry name" value="SNF2/RAD54 HELICASE FAMILY"/>
    <property type="match status" value="1"/>
</dbReference>
<dbReference type="CDD" id="cd18793">
    <property type="entry name" value="SF2_C_SNF"/>
    <property type="match status" value="1"/>
</dbReference>
<dbReference type="RefSeq" id="XP_008861819.1">
    <property type="nucleotide sequence ID" value="XM_008863597.1"/>
</dbReference>
<feature type="domain" description="Helicase ATP-binding" evidence="3">
    <location>
        <begin position="398"/>
        <end position="565"/>
    </location>
</feature>
<protein>
    <submittedName>
        <fullName evidence="5">Uncharacterized protein</fullName>
    </submittedName>
</protein>
<dbReference type="InterPro" id="IPR049730">
    <property type="entry name" value="SNF2/RAD54-like_C"/>
</dbReference>
<dbReference type="PROSITE" id="PS51194">
    <property type="entry name" value="HELICASE_CTER"/>
    <property type="match status" value="1"/>
</dbReference>
<dbReference type="eggNOG" id="KOG0389">
    <property type="taxonomic scope" value="Eukaryota"/>
</dbReference>
<dbReference type="InterPro" id="IPR000330">
    <property type="entry name" value="SNF2_N"/>
</dbReference>
<accession>A0A024UXM7</accession>
<dbReference type="SMART" id="SM00487">
    <property type="entry name" value="DEXDc"/>
    <property type="match status" value="1"/>
</dbReference>
<dbReference type="AlphaFoldDB" id="A0A024UXM7"/>
<dbReference type="CDD" id="cd17919">
    <property type="entry name" value="DEXHc_Snf"/>
    <property type="match status" value="1"/>
</dbReference>
<feature type="domain" description="Helicase C-terminal" evidence="4">
    <location>
        <begin position="778"/>
        <end position="938"/>
    </location>
</feature>
<gene>
    <name evidence="5" type="ORF">H310_00720</name>
</gene>
<dbReference type="InterPro" id="IPR038718">
    <property type="entry name" value="SNF2-like_sf"/>
</dbReference>
<dbReference type="STRING" id="157072.A0A024UXM7"/>
<dbReference type="PROSITE" id="PS51192">
    <property type="entry name" value="HELICASE_ATP_BIND_1"/>
    <property type="match status" value="1"/>
</dbReference>
<dbReference type="Gene3D" id="3.40.50.300">
    <property type="entry name" value="P-loop containing nucleotide triphosphate hydrolases"/>
    <property type="match status" value="1"/>
</dbReference>
<dbReference type="VEuPathDB" id="FungiDB:H310_00720"/>
<feature type="compositionally biased region" description="Basic and acidic residues" evidence="2">
    <location>
        <begin position="315"/>
        <end position="329"/>
    </location>
</feature>
<dbReference type="Pfam" id="PF00271">
    <property type="entry name" value="Helicase_C"/>
    <property type="match status" value="1"/>
</dbReference>
<keyword evidence="1" id="KW-0378">Hydrolase</keyword>